<comment type="caution">
    <text evidence="2">The sequence shown here is derived from an EMBL/GenBank/DDBJ whole genome shotgun (WGS) entry which is preliminary data.</text>
</comment>
<evidence type="ECO:0000259" key="1">
    <source>
        <dbReference type="Pfam" id="PF08652"/>
    </source>
</evidence>
<proteinExistence type="predicted"/>
<organism evidence="2 3">
    <name type="scientific">Phakopsora pachyrhizi</name>
    <name type="common">Asian soybean rust disease fungus</name>
    <dbReference type="NCBI Taxonomy" id="170000"/>
    <lineage>
        <taxon>Eukaryota</taxon>
        <taxon>Fungi</taxon>
        <taxon>Dikarya</taxon>
        <taxon>Basidiomycota</taxon>
        <taxon>Pucciniomycotina</taxon>
        <taxon>Pucciniomycetes</taxon>
        <taxon>Pucciniales</taxon>
        <taxon>Phakopsoraceae</taxon>
        <taxon>Phakopsora</taxon>
    </lineage>
</organism>
<dbReference type="AlphaFoldDB" id="A0AAV0ASU0"/>
<name>A0AAV0ASU0_PHAPC</name>
<protein>
    <recommendedName>
        <fullName evidence="1">RAI1-like domain-containing protein</fullName>
    </recommendedName>
</protein>
<dbReference type="Proteomes" id="UP001153365">
    <property type="component" value="Unassembled WGS sequence"/>
</dbReference>
<evidence type="ECO:0000313" key="2">
    <source>
        <dbReference type="EMBL" id="CAH7672569.1"/>
    </source>
</evidence>
<feature type="domain" description="RAI1-like" evidence="1">
    <location>
        <begin position="1"/>
        <end position="75"/>
    </location>
</feature>
<dbReference type="EMBL" id="CALTRL010001458">
    <property type="protein sequence ID" value="CAH7672569.1"/>
    <property type="molecule type" value="Genomic_DNA"/>
</dbReference>
<evidence type="ECO:0000313" key="3">
    <source>
        <dbReference type="Proteomes" id="UP001153365"/>
    </source>
</evidence>
<keyword evidence="3" id="KW-1185">Reference proteome</keyword>
<gene>
    <name evidence="2" type="ORF">PPACK8108_LOCUS7390</name>
</gene>
<sequence length="126" mass="14666">MFDGTTYIKEQHPINIPKQDNQLQCYHCYSYENLVSCLTSERIENVNTNIWWCSVVKTNLNKINTIIGGEVDCMDMELSMMLEVWREKSRSCSSSIKKNLGGEERMYIPTHRDTSIPYRSSMLATK</sequence>
<dbReference type="InterPro" id="IPR013961">
    <property type="entry name" value="RAI1"/>
</dbReference>
<accession>A0AAV0ASU0</accession>
<dbReference type="Pfam" id="PF08652">
    <property type="entry name" value="RAI1"/>
    <property type="match status" value="1"/>
</dbReference>
<reference evidence="2" key="1">
    <citation type="submission" date="2022-06" db="EMBL/GenBank/DDBJ databases">
        <authorList>
            <consortium name="SYNGENTA / RWTH Aachen University"/>
        </authorList>
    </citation>
    <scope>NUCLEOTIDE SEQUENCE</scope>
</reference>